<proteinExistence type="predicted"/>
<dbReference type="EMBL" id="RDRA01000020">
    <property type="protein sequence ID" value="RXG89431.1"/>
    <property type="molecule type" value="Genomic_DNA"/>
</dbReference>
<accession>A0A4Q0RSJ0</accession>
<comment type="caution">
    <text evidence="2">The sequence shown here is derived from an EMBL/GenBank/DDBJ whole genome shotgun (WGS) entry which is preliminary data.</text>
</comment>
<gene>
    <name evidence="1" type="ORF">EAS62_30995</name>
    <name evidence="2" type="ORF">XH94_38380</name>
</gene>
<dbReference type="Proteomes" id="UP000290565">
    <property type="component" value="Unassembled WGS sequence"/>
</dbReference>
<dbReference type="EMBL" id="LBJM01000209">
    <property type="protein sequence ID" value="RXH21155.1"/>
    <property type="molecule type" value="Genomic_DNA"/>
</dbReference>
<organism evidence="2 4">
    <name type="scientific">Bradyrhizobium zhanjiangense</name>
    <dbReference type="NCBI Taxonomy" id="1325107"/>
    <lineage>
        <taxon>Bacteria</taxon>
        <taxon>Pseudomonadati</taxon>
        <taxon>Pseudomonadota</taxon>
        <taxon>Alphaproteobacteria</taxon>
        <taxon>Hyphomicrobiales</taxon>
        <taxon>Nitrobacteraceae</taxon>
        <taxon>Bradyrhizobium</taxon>
    </lineage>
</organism>
<evidence type="ECO:0000313" key="3">
    <source>
        <dbReference type="Proteomes" id="UP000289946"/>
    </source>
</evidence>
<reference evidence="1 3" key="2">
    <citation type="submission" date="2018-10" db="EMBL/GenBank/DDBJ databases">
        <title>Bradyrhizobium sp. nov., isolated from effective nodules of peanut in China.</title>
        <authorList>
            <person name="Li Y."/>
        </authorList>
    </citation>
    <scope>NUCLEOTIDE SEQUENCE [LARGE SCALE GENOMIC DNA]</scope>
    <source>
        <strain evidence="1 3">CCBAU 51781</strain>
    </source>
</reference>
<sequence>MTVLSFNDIIPRWYDGAGAIRLTDCRLPFVIGILQLVPRLRTHFKVGRAMFLDALPSDIPLDSEAGILGQA</sequence>
<evidence type="ECO:0000313" key="4">
    <source>
        <dbReference type="Proteomes" id="UP000290565"/>
    </source>
</evidence>
<evidence type="ECO:0000313" key="1">
    <source>
        <dbReference type="EMBL" id="RXG89431.1"/>
    </source>
</evidence>
<dbReference type="Proteomes" id="UP000289946">
    <property type="component" value="Unassembled WGS sequence"/>
</dbReference>
<protein>
    <submittedName>
        <fullName evidence="2">Uncharacterized protein</fullName>
    </submittedName>
</protein>
<reference evidence="2 4" key="1">
    <citation type="submission" date="2015-04" db="EMBL/GenBank/DDBJ databases">
        <title>Comparative genomics of rhizobia nodulating Arachis hypogaea in China.</title>
        <authorList>
            <person name="Li Y."/>
        </authorList>
    </citation>
    <scope>NUCLEOTIDE SEQUENCE [LARGE SCALE GENOMIC DNA]</scope>
    <source>
        <strain evidence="2 4">CCBAU 51787</strain>
    </source>
</reference>
<name>A0A4Q0RSJ0_9BRAD</name>
<dbReference type="AlphaFoldDB" id="A0A4Q0RSJ0"/>
<evidence type="ECO:0000313" key="2">
    <source>
        <dbReference type="EMBL" id="RXH21155.1"/>
    </source>
</evidence>
<keyword evidence="3" id="KW-1185">Reference proteome</keyword>